<dbReference type="EMBL" id="JAGFBS010000041">
    <property type="protein sequence ID" value="KAG6371009.1"/>
    <property type="molecule type" value="Genomic_DNA"/>
</dbReference>
<feature type="compositionally biased region" description="Basic and acidic residues" evidence="1">
    <location>
        <begin position="32"/>
        <end position="44"/>
    </location>
</feature>
<name>A0A8I2YFJ5_9AGAM</name>
<evidence type="ECO:0000313" key="3">
    <source>
        <dbReference type="Proteomes" id="UP000683000"/>
    </source>
</evidence>
<organism evidence="2 3">
    <name type="scientific">Boletus reticuloceps</name>
    <dbReference type="NCBI Taxonomy" id="495285"/>
    <lineage>
        <taxon>Eukaryota</taxon>
        <taxon>Fungi</taxon>
        <taxon>Dikarya</taxon>
        <taxon>Basidiomycota</taxon>
        <taxon>Agaricomycotina</taxon>
        <taxon>Agaricomycetes</taxon>
        <taxon>Agaricomycetidae</taxon>
        <taxon>Boletales</taxon>
        <taxon>Boletineae</taxon>
        <taxon>Boletaceae</taxon>
        <taxon>Boletoideae</taxon>
        <taxon>Boletus</taxon>
    </lineage>
</organism>
<feature type="region of interest" description="Disordered" evidence="1">
    <location>
        <begin position="30"/>
        <end position="60"/>
    </location>
</feature>
<keyword evidence="3" id="KW-1185">Reference proteome</keyword>
<evidence type="ECO:0000256" key="1">
    <source>
        <dbReference type="SAM" id="MobiDB-lite"/>
    </source>
</evidence>
<proteinExistence type="predicted"/>
<dbReference type="Proteomes" id="UP000683000">
    <property type="component" value="Unassembled WGS sequence"/>
</dbReference>
<protein>
    <submittedName>
        <fullName evidence="2">Uncharacterized protein</fullName>
    </submittedName>
</protein>
<gene>
    <name evidence="2" type="ORF">JVT61DRAFT_10730</name>
</gene>
<accession>A0A8I2YFJ5</accession>
<evidence type="ECO:0000313" key="2">
    <source>
        <dbReference type="EMBL" id="KAG6371009.1"/>
    </source>
</evidence>
<sequence length="60" mass="6910">MVVDIAGCWVIEMVCKYMFADLEPKPLIMHGQEQREQRQKEQVRMADQAGAEAAEEKKSQ</sequence>
<reference evidence="2" key="1">
    <citation type="submission" date="2021-03" db="EMBL/GenBank/DDBJ databases">
        <title>Evolutionary innovations through gain and loss of genes in the ectomycorrhizal Boletales.</title>
        <authorList>
            <person name="Wu G."/>
            <person name="Miyauchi S."/>
            <person name="Morin E."/>
            <person name="Yang Z.-L."/>
            <person name="Xu J."/>
            <person name="Martin F.M."/>
        </authorList>
    </citation>
    <scope>NUCLEOTIDE SEQUENCE</scope>
    <source>
        <strain evidence="2">BR01</strain>
    </source>
</reference>
<comment type="caution">
    <text evidence="2">The sequence shown here is derived from an EMBL/GenBank/DDBJ whole genome shotgun (WGS) entry which is preliminary data.</text>
</comment>
<dbReference type="AlphaFoldDB" id="A0A8I2YFJ5"/>